<dbReference type="Pfam" id="PF07396">
    <property type="entry name" value="Porin_O_P"/>
    <property type="match status" value="1"/>
</dbReference>
<dbReference type="Proteomes" id="UP001354989">
    <property type="component" value="Chromosome"/>
</dbReference>
<dbReference type="SUPFAM" id="SSF56935">
    <property type="entry name" value="Porins"/>
    <property type="match status" value="1"/>
</dbReference>
<organism evidence="1 2">
    <name type="scientific">Persicobacter psychrovividus</name>
    <dbReference type="NCBI Taxonomy" id="387638"/>
    <lineage>
        <taxon>Bacteria</taxon>
        <taxon>Pseudomonadati</taxon>
        <taxon>Bacteroidota</taxon>
        <taxon>Cytophagia</taxon>
        <taxon>Cytophagales</taxon>
        <taxon>Persicobacteraceae</taxon>
        <taxon>Persicobacter</taxon>
    </lineage>
</organism>
<dbReference type="RefSeq" id="WP_338396995.1">
    <property type="nucleotide sequence ID" value="NZ_AP025292.1"/>
</dbReference>
<protein>
    <recommendedName>
        <fullName evidence="3">Porin</fullName>
    </recommendedName>
</protein>
<evidence type="ECO:0000313" key="2">
    <source>
        <dbReference type="Proteomes" id="UP001354989"/>
    </source>
</evidence>
<proteinExistence type="predicted"/>
<keyword evidence="2" id="KW-1185">Reference proteome</keyword>
<accession>A0ABM7VFM4</accession>
<gene>
    <name evidence="1" type="ORF">PEPS_20450</name>
</gene>
<dbReference type="EMBL" id="AP025292">
    <property type="protein sequence ID" value="BDC99764.1"/>
    <property type="molecule type" value="Genomic_DNA"/>
</dbReference>
<evidence type="ECO:0000313" key="1">
    <source>
        <dbReference type="EMBL" id="BDC99764.1"/>
    </source>
</evidence>
<sequence>MKQPAVFLFFISLFFCEHTKAQDATNDYVEQTPNSLLLGPQFKQKHNGYILLQSSFNLMSGPEYPQGSSFSINQLRIQFNGEIIPGLEYDVRQRLNEPSPTENLDNSSLATDWAYLTYTFQNNLFITVGKQWAAYGGFEFDATPTDIYKYSQMVWWKEAFLTGINLGYRYKEQEINFQVTNGHTATIESFYGNLPEGFTPAAHPLHYAVNWNGGLFNHLIDTRWSYAVTQEGEEEFTQYLVLGTKLNQPFWQLSVDYHLSAEDLDRTWFASALMPEDHAVLRDTRYQSTLARLDVQPAERWNLFYQMAYTDTYSYDASLGENKGWMYTSQVQQMGVEFQPIKEQPLKLFATYIHEKDLKSEFLNSPTAINKNLMIGFLYKWNIY</sequence>
<name>A0ABM7VFM4_9BACT</name>
<reference evidence="1 2" key="1">
    <citation type="submission" date="2021-12" db="EMBL/GenBank/DDBJ databases">
        <title>Genome sequencing of bacteria with rrn-lacking chromosome and rrn-plasmid.</title>
        <authorList>
            <person name="Anda M."/>
            <person name="Iwasaki W."/>
        </authorList>
    </citation>
    <scope>NUCLEOTIDE SEQUENCE [LARGE SCALE GENOMIC DNA]</scope>
    <source>
        <strain evidence="1 2">NBRC 101262</strain>
    </source>
</reference>
<evidence type="ECO:0008006" key="3">
    <source>
        <dbReference type="Google" id="ProtNLM"/>
    </source>
</evidence>
<dbReference type="InterPro" id="IPR010870">
    <property type="entry name" value="Porin_O/P"/>
</dbReference>